<organism evidence="1 2">
    <name type="scientific">Rickenella mellea</name>
    <dbReference type="NCBI Taxonomy" id="50990"/>
    <lineage>
        <taxon>Eukaryota</taxon>
        <taxon>Fungi</taxon>
        <taxon>Dikarya</taxon>
        <taxon>Basidiomycota</taxon>
        <taxon>Agaricomycotina</taxon>
        <taxon>Agaricomycetes</taxon>
        <taxon>Hymenochaetales</taxon>
        <taxon>Rickenellaceae</taxon>
        <taxon>Rickenella</taxon>
    </lineage>
</organism>
<dbReference type="AlphaFoldDB" id="A0A4Y7PIH1"/>
<evidence type="ECO:0000313" key="2">
    <source>
        <dbReference type="Proteomes" id="UP000294933"/>
    </source>
</evidence>
<gene>
    <name evidence="1" type="ORF">BD410DRAFT_796772</name>
</gene>
<proteinExistence type="predicted"/>
<dbReference type="EMBL" id="ML170294">
    <property type="protein sequence ID" value="TDL15035.1"/>
    <property type="molecule type" value="Genomic_DNA"/>
</dbReference>
<evidence type="ECO:0000313" key="1">
    <source>
        <dbReference type="EMBL" id="TDL15035.1"/>
    </source>
</evidence>
<accession>A0A4Y7PIH1</accession>
<name>A0A4Y7PIH1_9AGAM</name>
<keyword evidence="2" id="KW-1185">Reference proteome</keyword>
<dbReference type="VEuPathDB" id="FungiDB:BD410DRAFT_796772"/>
<protein>
    <submittedName>
        <fullName evidence="1">Uncharacterized protein</fullName>
    </submittedName>
</protein>
<dbReference type="Proteomes" id="UP000294933">
    <property type="component" value="Unassembled WGS sequence"/>
</dbReference>
<reference evidence="1 2" key="1">
    <citation type="submission" date="2018-06" db="EMBL/GenBank/DDBJ databases">
        <title>A transcriptomic atlas of mushroom development highlights an independent origin of complex multicellularity.</title>
        <authorList>
            <consortium name="DOE Joint Genome Institute"/>
            <person name="Krizsan K."/>
            <person name="Almasi E."/>
            <person name="Merenyi Z."/>
            <person name="Sahu N."/>
            <person name="Viragh M."/>
            <person name="Koszo T."/>
            <person name="Mondo S."/>
            <person name="Kiss B."/>
            <person name="Balint B."/>
            <person name="Kues U."/>
            <person name="Barry K."/>
            <person name="Hegedus J.C."/>
            <person name="Henrissat B."/>
            <person name="Johnson J."/>
            <person name="Lipzen A."/>
            <person name="Ohm R."/>
            <person name="Nagy I."/>
            <person name="Pangilinan J."/>
            <person name="Yan J."/>
            <person name="Xiong Y."/>
            <person name="Grigoriev I.V."/>
            <person name="Hibbett D.S."/>
            <person name="Nagy L.G."/>
        </authorList>
    </citation>
    <scope>NUCLEOTIDE SEQUENCE [LARGE SCALE GENOMIC DNA]</scope>
    <source>
        <strain evidence="1 2">SZMC22713</strain>
    </source>
</reference>
<sequence length="114" mass="12830">MELPIVANGNGNGMLVTTAPRSADADVRVRAGAGESANAHHFSDPHSVDLDVNTKKLQARMQHEEHTRQQYNVKELDHSSLLRYIHRNNYQHSGRFVESAFWFDLWSSAVESTA</sequence>